<dbReference type="GO" id="GO:0003917">
    <property type="term" value="F:DNA topoisomerase type I (single strand cut, ATP-independent) activity"/>
    <property type="evidence" value="ECO:0007669"/>
    <property type="project" value="UniProtKB-EC"/>
</dbReference>
<organism evidence="13 14">
    <name type="scientific">Bacillus oleivorans</name>
    <dbReference type="NCBI Taxonomy" id="1448271"/>
    <lineage>
        <taxon>Bacteria</taxon>
        <taxon>Bacillati</taxon>
        <taxon>Bacillota</taxon>
        <taxon>Bacilli</taxon>
        <taxon>Bacillales</taxon>
        <taxon>Bacillaceae</taxon>
        <taxon>Bacillus</taxon>
    </lineage>
</organism>
<accession>A0A285D460</accession>
<dbReference type="PANTHER" id="PTHR11390">
    <property type="entry name" value="PROKARYOTIC DNA TOPOISOMERASE"/>
    <property type="match status" value="1"/>
</dbReference>
<dbReference type="Gene3D" id="3.40.50.140">
    <property type="match status" value="1"/>
</dbReference>
<evidence type="ECO:0000256" key="7">
    <source>
        <dbReference type="ARBA" id="ARBA00030003"/>
    </source>
</evidence>
<dbReference type="GO" id="GO:0006265">
    <property type="term" value="P:DNA topological change"/>
    <property type="evidence" value="ECO:0007669"/>
    <property type="project" value="InterPro"/>
</dbReference>
<dbReference type="PROSITE" id="PS00396">
    <property type="entry name" value="TOPO_IA_1"/>
    <property type="match status" value="1"/>
</dbReference>
<dbReference type="InterPro" id="IPR013825">
    <property type="entry name" value="Topo_IA_cen_sub2"/>
</dbReference>
<dbReference type="SMART" id="SM00437">
    <property type="entry name" value="TOP1Ac"/>
    <property type="match status" value="1"/>
</dbReference>
<dbReference type="CDD" id="cd00186">
    <property type="entry name" value="TOP1Ac"/>
    <property type="match status" value="1"/>
</dbReference>
<keyword evidence="5" id="KW-0238">DNA-binding</keyword>
<keyword evidence="14" id="KW-1185">Reference proteome</keyword>
<reference evidence="13 14" key="1">
    <citation type="submission" date="2017-08" db="EMBL/GenBank/DDBJ databases">
        <authorList>
            <person name="de Groot N.N."/>
        </authorList>
    </citation>
    <scope>NUCLEOTIDE SEQUENCE [LARGE SCALE GENOMIC DNA]</scope>
    <source>
        <strain evidence="13 14">JC228</strain>
    </source>
</reference>
<dbReference type="OrthoDB" id="9803554at2"/>
<evidence type="ECO:0000313" key="14">
    <source>
        <dbReference type="Proteomes" id="UP000219546"/>
    </source>
</evidence>
<feature type="domain" description="Toprim" evidence="11">
    <location>
        <begin position="1"/>
        <end position="139"/>
    </location>
</feature>
<dbReference type="AlphaFoldDB" id="A0A285D460"/>
<dbReference type="PROSITE" id="PS52039">
    <property type="entry name" value="TOPO_IA_2"/>
    <property type="match status" value="1"/>
</dbReference>
<comment type="catalytic activity">
    <reaction evidence="1">
        <text>ATP-independent breakage of single-stranded DNA, followed by passage and rejoining.</text>
        <dbReference type="EC" id="5.6.2.1"/>
    </reaction>
</comment>
<dbReference type="GO" id="GO:0003677">
    <property type="term" value="F:DNA binding"/>
    <property type="evidence" value="ECO:0007669"/>
    <property type="project" value="UniProtKB-KW"/>
</dbReference>
<dbReference type="InterPro" id="IPR003601">
    <property type="entry name" value="Topo_IA_2"/>
</dbReference>
<proteinExistence type="inferred from homology"/>
<dbReference type="InterPro" id="IPR013826">
    <property type="entry name" value="Topo_IA_cen_sub3"/>
</dbReference>
<dbReference type="Gene3D" id="1.10.290.10">
    <property type="entry name" value="Topoisomerase I, domain 4"/>
    <property type="match status" value="1"/>
</dbReference>
<dbReference type="Gene3D" id="1.10.460.10">
    <property type="entry name" value="Topoisomerase I, domain 2"/>
    <property type="match status" value="1"/>
</dbReference>
<dbReference type="SMART" id="SM00436">
    <property type="entry name" value="TOP1Bc"/>
    <property type="match status" value="1"/>
</dbReference>
<dbReference type="GO" id="GO:0006281">
    <property type="term" value="P:DNA repair"/>
    <property type="evidence" value="ECO:0007669"/>
    <property type="project" value="TreeGrafter"/>
</dbReference>
<dbReference type="InterPro" id="IPR006171">
    <property type="entry name" value="TOPRIM_dom"/>
</dbReference>
<dbReference type="CDD" id="cd03362">
    <property type="entry name" value="TOPRIM_TopoIA_TopoIII"/>
    <property type="match status" value="1"/>
</dbReference>
<dbReference type="RefSeq" id="WP_097159975.1">
    <property type="nucleotide sequence ID" value="NZ_JBEPMQ010000009.1"/>
</dbReference>
<feature type="domain" description="Topo IA-type catalytic" evidence="12">
    <location>
        <begin position="161"/>
        <end position="599"/>
    </location>
</feature>
<evidence type="ECO:0000313" key="13">
    <source>
        <dbReference type="EMBL" id="SNX74475.1"/>
    </source>
</evidence>
<keyword evidence="6 13" id="KW-0413">Isomerase</keyword>
<dbReference type="InterPro" id="IPR003602">
    <property type="entry name" value="Topo_IA_DNA-bd_dom"/>
</dbReference>
<evidence type="ECO:0000256" key="9">
    <source>
        <dbReference type="ARBA" id="ARBA00032235"/>
    </source>
</evidence>
<dbReference type="PRINTS" id="PR00417">
    <property type="entry name" value="PRTPISMRASEI"/>
</dbReference>
<keyword evidence="4" id="KW-0799">Topoisomerase</keyword>
<dbReference type="SMART" id="SM00493">
    <property type="entry name" value="TOPRIM"/>
    <property type="match status" value="1"/>
</dbReference>
<evidence type="ECO:0000256" key="10">
    <source>
        <dbReference type="ARBA" id="ARBA00032877"/>
    </source>
</evidence>
<dbReference type="PANTHER" id="PTHR11390:SF21">
    <property type="entry name" value="DNA TOPOISOMERASE 3-ALPHA"/>
    <property type="match status" value="1"/>
</dbReference>
<dbReference type="GO" id="GO:0006310">
    <property type="term" value="P:DNA recombination"/>
    <property type="evidence" value="ECO:0007669"/>
    <property type="project" value="TreeGrafter"/>
</dbReference>
<sequence length="717" mass="82201">MKLIIAEKPSVAKNIADALKVKDKKDGYFEGNGYFITWAFGHLLELFDAKDYDRKMAVWKLENFPFIPSTFQYKVKSDPRNRDKPDNGAYKQLKTIHYLMQRNDVDTIISACDYDREGQLIGDSIIYKIKTDKQVYRLLLNEWTPEAVLSGLENLKPNTEMRPLLDAGISRQWTDWVIGINLTSVATLKYQKGKGKALNIGRVLLPTLKIIYDRDREIENFVPEEYIKLTATFQLENLQTYEGIYAEDGEDKFKKKEQLEAIEQAIMNKNGLVIDKQVERKKEYPPFLFNLSNLQGYITNKYKGWTADKVLKVAQGLYEKKLITYPRTSSLALEESLIEKAAKVLKSAAEDLPYKDEIKFVRSKRIFNNAKVESHSAIIPTYLKPKRLTGDEEIVYRAIKNRFIMQFMPVAEYEETKIQTKVMDTDLSGVFHTKGKIQLVEGWKKVEKIESKDTILPMIEAEDQVVVADQTISSHVTKPPKPHTEMTLLRVMETCGKSYKEEDSEELLGSILSGFSIGTPATRADTIKKLKEVGYITAQNKNLVCTELGRKLVETFPIKDLFDLEFTGRLEKSLSDIEKNRVSQQQFLDVVFQFTNKAVETIKAGQDVTIHQVSLETRSNEALGNCPVCGFKVIEGTKGFGCSNWKNGCKFVIWKNDKFLAAMKKKASKTMVKALLTNQVAFVKGLTSKNGKKFNAYLRYEKNPEQDYFSWKMEFKK</sequence>
<dbReference type="Pfam" id="PF01751">
    <property type="entry name" value="Toprim"/>
    <property type="match status" value="1"/>
</dbReference>
<evidence type="ECO:0000256" key="4">
    <source>
        <dbReference type="ARBA" id="ARBA00023029"/>
    </source>
</evidence>
<evidence type="ECO:0000256" key="1">
    <source>
        <dbReference type="ARBA" id="ARBA00000213"/>
    </source>
</evidence>
<gene>
    <name evidence="13" type="ORF">SAMN05877753_109135</name>
</gene>
<protein>
    <recommendedName>
        <fullName evidence="3">DNA topoisomerase</fullName>
        <ecNumber evidence="3">5.6.2.1</ecNumber>
    </recommendedName>
    <alternativeName>
        <fullName evidence="10">Omega-protein</fullName>
    </alternativeName>
    <alternativeName>
        <fullName evidence="9">Relaxing enzyme</fullName>
    </alternativeName>
    <alternativeName>
        <fullName evidence="7">Swivelase</fullName>
    </alternativeName>
    <alternativeName>
        <fullName evidence="8">Untwisting enzyme</fullName>
    </alternativeName>
</protein>
<evidence type="ECO:0000256" key="2">
    <source>
        <dbReference type="ARBA" id="ARBA00009446"/>
    </source>
</evidence>
<dbReference type="InterPro" id="IPR023406">
    <property type="entry name" value="Topo_IA_AS"/>
</dbReference>
<dbReference type="InterPro" id="IPR034144">
    <property type="entry name" value="TOPRIM_TopoIII"/>
</dbReference>
<evidence type="ECO:0000259" key="12">
    <source>
        <dbReference type="PROSITE" id="PS52039"/>
    </source>
</evidence>
<evidence type="ECO:0000256" key="6">
    <source>
        <dbReference type="ARBA" id="ARBA00023235"/>
    </source>
</evidence>
<name>A0A285D460_9BACI</name>
<dbReference type="SUPFAM" id="SSF56712">
    <property type="entry name" value="Prokaryotic type I DNA topoisomerase"/>
    <property type="match status" value="1"/>
</dbReference>
<evidence type="ECO:0000256" key="5">
    <source>
        <dbReference type="ARBA" id="ARBA00023125"/>
    </source>
</evidence>
<dbReference type="PROSITE" id="PS50880">
    <property type="entry name" value="TOPRIM"/>
    <property type="match status" value="1"/>
</dbReference>
<dbReference type="Pfam" id="PF13342">
    <property type="entry name" value="Toprim_Crpt"/>
    <property type="match status" value="1"/>
</dbReference>
<dbReference type="InterPro" id="IPR025589">
    <property type="entry name" value="Toprim_C_rpt"/>
</dbReference>
<dbReference type="InterPro" id="IPR023405">
    <property type="entry name" value="Topo_IA_core_domain"/>
</dbReference>
<dbReference type="Gene3D" id="2.70.20.10">
    <property type="entry name" value="Topoisomerase I, domain 3"/>
    <property type="match status" value="1"/>
</dbReference>
<dbReference type="InterPro" id="IPR013497">
    <property type="entry name" value="Topo_IA_cen"/>
</dbReference>
<evidence type="ECO:0000256" key="8">
    <source>
        <dbReference type="ARBA" id="ARBA00031985"/>
    </source>
</evidence>
<dbReference type="EC" id="5.6.2.1" evidence="3"/>
<evidence type="ECO:0000259" key="11">
    <source>
        <dbReference type="PROSITE" id="PS50880"/>
    </source>
</evidence>
<dbReference type="Proteomes" id="UP000219546">
    <property type="component" value="Unassembled WGS sequence"/>
</dbReference>
<dbReference type="Pfam" id="PF01131">
    <property type="entry name" value="Topoisom_bac"/>
    <property type="match status" value="1"/>
</dbReference>
<dbReference type="GO" id="GO:0043597">
    <property type="term" value="C:cytoplasmic replication fork"/>
    <property type="evidence" value="ECO:0007669"/>
    <property type="project" value="TreeGrafter"/>
</dbReference>
<dbReference type="EMBL" id="OAOP01000009">
    <property type="protein sequence ID" value="SNX74475.1"/>
    <property type="molecule type" value="Genomic_DNA"/>
</dbReference>
<comment type="similarity">
    <text evidence="2">Belongs to the type IA topoisomerase family.</text>
</comment>
<dbReference type="InterPro" id="IPR013824">
    <property type="entry name" value="Topo_IA_cen_sub1"/>
</dbReference>
<dbReference type="InterPro" id="IPR000380">
    <property type="entry name" value="Topo_IA"/>
</dbReference>
<evidence type="ECO:0000256" key="3">
    <source>
        <dbReference type="ARBA" id="ARBA00012891"/>
    </source>
</evidence>